<proteinExistence type="predicted"/>
<gene>
    <name evidence="2" type="ORF">KL86DES1_21696</name>
</gene>
<organism evidence="2">
    <name type="scientific">uncultured Desulfovibrio sp</name>
    <dbReference type="NCBI Taxonomy" id="167968"/>
    <lineage>
        <taxon>Bacteria</taxon>
        <taxon>Pseudomonadati</taxon>
        <taxon>Thermodesulfobacteriota</taxon>
        <taxon>Desulfovibrionia</taxon>
        <taxon>Desulfovibrionales</taxon>
        <taxon>Desulfovibrionaceae</taxon>
        <taxon>Desulfovibrio</taxon>
        <taxon>environmental samples</taxon>
    </lineage>
</organism>
<sequence>MSTRRYAFSWDYVGNVHDGRPNLGNSARIEVYRLFQYTLRDVIEVRYGTAESEEIMRESGKLAGRKFCERFIGRRERFDDFVAAAQKALLDFGIGIMRIESADYEALHFTLTVAEDLDCSGLPDKDHTVCHYDEGFLAGMLLIQTGEEFHVREIDCWCTGDRTCRFEVKRLLQTDTGKADTGKAVPDTV</sequence>
<protein>
    <submittedName>
        <fullName evidence="2">4-vinyl reductase 4VR</fullName>
    </submittedName>
</protein>
<dbReference type="RefSeq" id="WP_179980981.1">
    <property type="nucleotide sequence ID" value="NZ_LT608333.1"/>
</dbReference>
<dbReference type="Gene3D" id="3.30.1380.20">
    <property type="entry name" value="Trafficking protein particle complex subunit 3"/>
    <property type="match status" value="1"/>
</dbReference>
<evidence type="ECO:0000259" key="1">
    <source>
        <dbReference type="SMART" id="SM00989"/>
    </source>
</evidence>
<dbReference type="AlphaFoldDB" id="A0A212L950"/>
<dbReference type="PANTHER" id="PTHR35090">
    <property type="entry name" value="DNA-DIRECTED RNA POLYMERASE SUBUNIT I"/>
    <property type="match status" value="1"/>
</dbReference>
<dbReference type="InterPro" id="IPR004096">
    <property type="entry name" value="V4R"/>
</dbReference>
<evidence type="ECO:0000313" key="2">
    <source>
        <dbReference type="EMBL" id="SCM74040.1"/>
    </source>
</evidence>
<accession>A0A212L950</accession>
<dbReference type="EMBL" id="FMJC01000002">
    <property type="protein sequence ID" value="SCM74040.1"/>
    <property type="molecule type" value="Genomic_DNA"/>
</dbReference>
<feature type="domain" description="4-vinyl reductase 4VR" evidence="1">
    <location>
        <begin position="108"/>
        <end position="170"/>
    </location>
</feature>
<reference evidence="2" key="1">
    <citation type="submission" date="2016-08" db="EMBL/GenBank/DDBJ databases">
        <authorList>
            <person name="Seilhamer J.J."/>
        </authorList>
    </citation>
    <scope>NUCLEOTIDE SEQUENCE</scope>
    <source>
        <strain evidence="2">86-1</strain>
    </source>
</reference>
<dbReference type="InterPro" id="IPR024096">
    <property type="entry name" value="NO_sig/Golgi_transp_ligand-bd"/>
</dbReference>
<dbReference type="PANTHER" id="PTHR35090:SF2">
    <property type="entry name" value="ARSR FAMILY TRANSCRIPTIONAL REGULATOR"/>
    <property type="match status" value="1"/>
</dbReference>
<name>A0A212L950_9BACT</name>
<dbReference type="SUPFAM" id="SSF111126">
    <property type="entry name" value="Ligand-binding domain in the NO signalling and Golgi transport"/>
    <property type="match status" value="1"/>
</dbReference>
<dbReference type="SMART" id="SM00989">
    <property type="entry name" value="V4R"/>
    <property type="match status" value="1"/>
</dbReference>
<dbReference type="Pfam" id="PF02830">
    <property type="entry name" value="V4R"/>
    <property type="match status" value="1"/>
</dbReference>